<dbReference type="Proteomes" id="UP000887566">
    <property type="component" value="Unplaced"/>
</dbReference>
<sequence>MYGLCAQNLQSALGLTIGLDRFLAVYYPVRYIIWSNIPYLVALLFPSAAYAVALTAYGYSQTDETKIVGYCFPPTAFNGPSLTAWIDSNGAIVILVIIVYSATAIQLRRSHHSSTESIKRVIGSLQLIVGVYCASWALTILANSLVQNIAFSIDTKNWILMFTGWLVVINSSCNFFIYAWRSTDFRAAFAKLLRIRSKATIVPAGGATVHRSFATQGRTVSVSNHK</sequence>
<evidence type="ECO:0000259" key="6">
    <source>
        <dbReference type="PROSITE" id="PS50262"/>
    </source>
</evidence>
<dbReference type="InterPro" id="IPR047130">
    <property type="entry name" value="7TM_GPCR_Srsx_nematod"/>
</dbReference>
<dbReference type="CDD" id="cd00637">
    <property type="entry name" value="7tm_classA_rhodopsin-like"/>
    <property type="match status" value="1"/>
</dbReference>
<reference evidence="8" key="1">
    <citation type="submission" date="2022-11" db="UniProtKB">
        <authorList>
            <consortium name="WormBaseParasite"/>
        </authorList>
    </citation>
    <scope>IDENTIFICATION</scope>
</reference>
<evidence type="ECO:0000256" key="1">
    <source>
        <dbReference type="ARBA" id="ARBA00004370"/>
    </source>
</evidence>
<dbReference type="Gene3D" id="1.20.1070.10">
    <property type="entry name" value="Rhodopsin 7-helix transmembrane proteins"/>
    <property type="match status" value="1"/>
</dbReference>
<keyword evidence="7" id="KW-1185">Reference proteome</keyword>
<comment type="subcellular location">
    <subcellularLocation>
        <location evidence="1">Membrane</location>
    </subcellularLocation>
</comment>
<dbReference type="InterPro" id="IPR000276">
    <property type="entry name" value="GPCR_Rhodpsn"/>
</dbReference>
<dbReference type="InterPro" id="IPR017452">
    <property type="entry name" value="GPCR_Rhodpsn_7TM"/>
</dbReference>
<evidence type="ECO:0000313" key="8">
    <source>
        <dbReference type="WBParaSite" id="PSAMB.scaffold320size56813.g4672.t1"/>
    </source>
</evidence>
<evidence type="ECO:0000256" key="3">
    <source>
        <dbReference type="ARBA" id="ARBA00022989"/>
    </source>
</evidence>
<dbReference type="SMART" id="SM01381">
    <property type="entry name" value="7TM_GPCR_Srsx"/>
    <property type="match status" value="1"/>
</dbReference>
<dbReference type="WBParaSite" id="PSAMB.scaffold320size56813.g4672.t1">
    <property type="protein sequence ID" value="PSAMB.scaffold320size56813.g4672.t1"/>
    <property type="gene ID" value="PSAMB.scaffold320size56813.g4672"/>
</dbReference>
<evidence type="ECO:0000256" key="5">
    <source>
        <dbReference type="SAM" id="Phobius"/>
    </source>
</evidence>
<keyword evidence="3 5" id="KW-1133">Transmembrane helix</keyword>
<evidence type="ECO:0000256" key="4">
    <source>
        <dbReference type="ARBA" id="ARBA00023136"/>
    </source>
</evidence>
<keyword evidence="2 5" id="KW-0812">Transmembrane</keyword>
<keyword evidence="4 5" id="KW-0472">Membrane</keyword>
<protein>
    <submittedName>
        <fullName evidence="8">G-protein coupled receptors family 1 profile domain-containing protein</fullName>
    </submittedName>
</protein>
<feature type="transmembrane region" description="Helical" evidence="5">
    <location>
        <begin position="82"/>
        <end position="105"/>
    </location>
</feature>
<dbReference type="AlphaFoldDB" id="A0A914W761"/>
<proteinExistence type="predicted"/>
<name>A0A914W761_9BILA</name>
<dbReference type="PANTHER" id="PTHR23360:SF16">
    <property type="entry name" value="G-PROTEIN COUPLED RECEPTORS FAMILY 1 PROFILE DOMAIN-CONTAINING PROTEIN"/>
    <property type="match status" value="1"/>
</dbReference>
<feature type="transmembrane region" description="Helical" evidence="5">
    <location>
        <begin position="158"/>
        <end position="180"/>
    </location>
</feature>
<dbReference type="GO" id="GO:0016020">
    <property type="term" value="C:membrane"/>
    <property type="evidence" value="ECO:0007669"/>
    <property type="project" value="UniProtKB-SubCell"/>
</dbReference>
<dbReference type="GO" id="GO:0004930">
    <property type="term" value="F:G protein-coupled receptor activity"/>
    <property type="evidence" value="ECO:0007669"/>
    <property type="project" value="InterPro"/>
</dbReference>
<feature type="domain" description="G-protein coupled receptors family 1 profile" evidence="6">
    <location>
        <begin position="1"/>
        <end position="178"/>
    </location>
</feature>
<dbReference type="SUPFAM" id="SSF81321">
    <property type="entry name" value="Family A G protein-coupled receptor-like"/>
    <property type="match status" value="1"/>
</dbReference>
<dbReference type="PANTHER" id="PTHR23360">
    <property type="entry name" value="G-PROTEIN COUPLED RECEPTORS FAMILY 1 PROFILE DOMAIN-CONTAINING PROTEIN-RELATED"/>
    <property type="match status" value="1"/>
</dbReference>
<feature type="transmembrane region" description="Helical" evidence="5">
    <location>
        <begin position="125"/>
        <end position="146"/>
    </location>
</feature>
<evidence type="ECO:0000313" key="7">
    <source>
        <dbReference type="Proteomes" id="UP000887566"/>
    </source>
</evidence>
<evidence type="ECO:0000256" key="2">
    <source>
        <dbReference type="ARBA" id="ARBA00022692"/>
    </source>
</evidence>
<dbReference type="Pfam" id="PF10320">
    <property type="entry name" value="7TM_GPCR_Srsx"/>
    <property type="match status" value="1"/>
</dbReference>
<feature type="transmembrane region" description="Helical" evidence="5">
    <location>
        <begin position="37"/>
        <end position="59"/>
    </location>
</feature>
<organism evidence="7 8">
    <name type="scientific">Plectus sambesii</name>
    <dbReference type="NCBI Taxonomy" id="2011161"/>
    <lineage>
        <taxon>Eukaryota</taxon>
        <taxon>Metazoa</taxon>
        <taxon>Ecdysozoa</taxon>
        <taxon>Nematoda</taxon>
        <taxon>Chromadorea</taxon>
        <taxon>Plectida</taxon>
        <taxon>Plectina</taxon>
        <taxon>Plectoidea</taxon>
        <taxon>Plectidae</taxon>
        <taxon>Plectus</taxon>
    </lineage>
</organism>
<dbReference type="PROSITE" id="PS50262">
    <property type="entry name" value="G_PROTEIN_RECEP_F1_2"/>
    <property type="match status" value="1"/>
</dbReference>
<accession>A0A914W761</accession>
<dbReference type="InterPro" id="IPR019424">
    <property type="entry name" value="7TM_GPCR_Srsx"/>
</dbReference>